<gene>
    <name evidence="7" type="ORF">ACFQDM_07805</name>
</gene>
<dbReference type="GO" id="GO:0051213">
    <property type="term" value="F:dioxygenase activity"/>
    <property type="evidence" value="ECO:0007669"/>
    <property type="project" value="UniProtKB-KW"/>
</dbReference>
<reference evidence="8" key="1">
    <citation type="journal article" date="2019" name="Int. J. Syst. Evol. Microbiol.">
        <title>The Global Catalogue of Microorganisms (GCM) 10K type strain sequencing project: providing services to taxonomists for standard genome sequencing and annotation.</title>
        <authorList>
            <consortium name="The Broad Institute Genomics Platform"/>
            <consortium name="The Broad Institute Genome Sequencing Center for Infectious Disease"/>
            <person name="Wu L."/>
            <person name="Ma J."/>
        </authorList>
    </citation>
    <scope>NUCLEOTIDE SEQUENCE [LARGE SCALE GENOMIC DNA]</scope>
    <source>
        <strain evidence="8">CGMCC-1.15741</strain>
    </source>
</reference>
<evidence type="ECO:0000313" key="8">
    <source>
        <dbReference type="Proteomes" id="UP001596303"/>
    </source>
</evidence>
<keyword evidence="5 7" id="KW-0560">Oxidoreductase</keyword>
<dbReference type="InterPro" id="IPR004183">
    <property type="entry name" value="Xdiol_dOase_suB"/>
</dbReference>
<dbReference type="Pfam" id="PF02900">
    <property type="entry name" value="LigB"/>
    <property type="match status" value="1"/>
</dbReference>
<evidence type="ECO:0000256" key="2">
    <source>
        <dbReference type="ARBA" id="ARBA00007581"/>
    </source>
</evidence>
<dbReference type="PIRSF" id="PIRSF006157">
    <property type="entry name" value="Doxgns_DODA"/>
    <property type="match status" value="1"/>
</dbReference>
<comment type="similarity">
    <text evidence="2">Belongs to the DODA-type extradiol aromatic ring-opening dioxygenase family.</text>
</comment>
<evidence type="ECO:0000256" key="4">
    <source>
        <dbReference type="ARBA" id="ARBA00022833"/>
    </source>
</evidence>
<dbReference type="EMBL" id="JBHSSW010000009">
    <property type="protein sequence ID" value="MFC6197977.1"/>
    <property type="molecule type" value="Genomic_DNA"/>
</dbReference>
<evidence type="ECO:0000256" key="5">
    <source>
        <dbReference type="ARBA" id="ARBA00023002"/>
    </source>
</evidence>
<evidence type="ECO:0000256" key="3">
    <source>
        <dbReference type="ARBA" id="ARBA00022723"/>
    </source>
</evidence>
<evidence type="ECO:0000313" key="7">
    <source>
        <dbReference type="EMBL" id="MFC6197977.1"/>
    </source>
</evidence>
<evidence type="ECO:0000259" key="6">
    <source>
        <dbReference type="Pfam" id="PF02900"/>
    </source>
</evidence>
<comment type="caution">
    <text evidence="7">The sequence shown here is derived from an EMBL/GenBank/DDBJ whole genome shotgun (WGS) entry which is preliminary data.</text>
</comment>
<proteinExistence type="inferred from homology"/>
<name>A0ABW1S9P5_9PROT</name>
<protein>
    <submittedName>
        <fullName evidence="7">DODA-type extradiol aromatic ring-opening family dioxygenase</fullName>
        <ecNumber evidence="7">1.13.-.-</ecNumber>
    </submittedName>
</protein>
<organism evidence="7 8">
    <name type="scientific">Ponticaulis profundi</name>
    <dbReference type="NCBI Taxonomy" id="2665222"/>
    <lineage>
        <taxon>Bacteria</taxon>
        <taxon>Pseudomonadati</taxon>
        <taxon>Pseudomonadota</taxon>
        <taxon>Alphaproteobacteria</taxon>
        <taxon>Hyphomonadales</taxon>
        <taxon>Hyphomonadaceae</taxon>
        <taxon>Ponticaulis</taxon>
    </lineage>
</organism>
<keyword evidence="4" id="KW-0862">Zinc</keyword>
<evidence type="ECO:0000256" key="1">
    <source>
        <dbReference type="ARBA" id="ARBA00001947"/>
    </source>
</evidence>
<keyword evidence="7" id="KW-0223">Dioxygenase</keyword>
<dbReference type="SUPFAM" id="SSF53213">
    <property type="entry name" value="LigB-like"/>
    <property type="match status" value="1"/>
</dbReference>
<keyword evidence="8" id="KW-1185">Reference proteome</keyword>
<dbReference type="InterPro" id="IPR014436">
    <property type="entry name" value="Extradiol_dOase_DODA"/>
</dbReference>
<dbReference type="CDD" id="cd07363">
    <property type="entry name" value="45_DOPA_Dioxygenase"/>
    <property type="match status" value="1"/>
</dbReference>
<feature type="domain" description="Extradiol ring-cleavage dioxygenase class III enzyme subunit B" evidence="6">
    <location>
        <begin position="8"/>
        <end position="252"/>
    </location>
</feature>
<dbReference type="Gene3D" id="3.40.830.10">
    <property type="entry name" value="LigB-like"/>
    <property type="match status" value="1"/>
</dbReference>
<comment type="cofactor">
    <cofactor evidence="1">
        <name>Zn(2+)</name>
        <dbReference type="ChEBI" id="CHEBI:29105"/>
    </cofactor>
</comment>
<accession>A0ABW1S9P5</accession>
<dbReference type="EC" id="1.13.-.-" evidence="7"/>
<keyword evidence="3" id="KW-0479">Metal-binding</keyword>
<dbReference type="PANTHER" id="PTHR30096">
    <property type="entry name" value="4,5-DOPA DIOXYGENASE EXTRADIOL-LIKE PROTEIN"/>
    <property type="match status" value="1"/>
</dbReference>
<dbReference type="PANTHER" id="PTHR30096:SF0">
    <property type="entry name" value="4,5-DOPA DIOXYGENASE EXTRADIOL-LIKE PROTEIN"/>
    <property type="match status" value="1"/>
</dbReference>
<sequence>MSASRWPTYFIPHGGGPCFFMDTPPGMPKDMWDNMADFLKGIDSDLGRRPRAVIVISAHWQTRVPTVHTNPKPDLLFDYYGFPDHTYQLTYPVAGVPELAKEIQTHLKAGGFETAEESQRGLDHGVFIPFKLIYPEADVPMVQLSMLSSNDPDEHYKLGQALKPLRDDGVLIVGSGLSYHNLRAFFSPMDKPEAKAFDDWLTDSVMSTEKRHERLNQWRSAPGAIQSHPTPEHLLPLMVAAGAADGEPATHAYSGDVLGKAVSGYRFG</sequence>
<dbReference type="Proteomes" id="UP001596303">
    <property type="component" value="Unassembled WGS sequence"/>
</dbReference>